<sequence>MTNDAQPLVHSSSRQVPFQEIVTPVSARALFWRPRYLCRSDFVYHLPFLFWLIDMQRPQAAVSLGVGDGAGYFGLCQAMDRLGPEARCHGLDPRSAAEGGPSRDVRDYNEAQYADFSRLDAGDPRELVHRFEDGSVDLMIIDMALDAGLIHSLTHDWTRKLSDRAVILFHDTRNRFAAGPEQSLLQSLTQAYPTVQFPTGVGLAAVLYGADRLDKLERLSELGLGATGYAEVHHVFARLGAANHHEWAARTETARAEEALEQARAADLALSEVRDVLSAREAALEKRSHSDDTRAEQLASVQARLFDLQAAHDARAQEIAEHAKALAQVEADALREAATRDAALIRERDRAEAATAKQVAAEAERVAAQTALEALRIEAARAAEAAAGQLAVKERALALTTERLEAAQKAEAEARRQAATQSETGAAELAAAQSRIATLEEQLNAAPSGPDRTVSDPAAEASHFEEIRVLTIRLESAQQEVLTLQKELRAKADQSDRMRELEGELAAARQHVADLLSSTSWRLTGPVRKVVSTLRRQG</sequence>
<organism evidence="3 4">
    <name type="scientific">Flavimaricola marinus</name>
    <dbReference type="NCBI Taxonomy" id="1819565"/>
    <lineage>
        <taxon>Bacteria</taxon>
        <taxon>Pseudomonadati</taxon>
        <taxon>Pseudomonadota</taxon>
        <taxon>Alphaproteobacteria</taxon>
        <taxon>Rhodobacterales</taxon>
        <taxon>Paracoccaceae</taxon>
        <taxon>Flavimaricola</taxon>
    </lineage>
</organism>
<dbReference type="AlphaFoldDB" id="A0A238LI84"/>
<dbReference type="Pfam" id="PF13578">
    <property type="entry name" value="Methyltransf_24"/>
    <property type="match status" value="1"/>
</dbReference>
<feature type="region of interest" description="Disordered" evidence="2">
    <location>
        <begin position="410"/>
        <end position="431"/>
    </location>
</feature>
<reference evidence="3 4" key="1">
    <citation type="submission" date="2017-05" db="EMBL/GenBank/DDBJ databases">
        <authorList>
            <person name="Song R."/>
            <person name="Chenine A.L."/>
            <person name="Ruprecht R.M."/>
        </authorList>
    </citation>
    <scope>NUCLEOTIDE SEQUENCE [LARGE SCALE GENOMIC DNA]</scope>
    <source>
        <strain evidence="3 4">CECT 8899</strain>
    </source>
</reference>
<feature type="coiled-coil region" evidence="1">
    <location>
        <begin position="467"/>
        <end position="518"/>
    </location>
</feature>
<name>A0A238LI84_9RHOB</name>
<dbReference type="SUPFAM" id="SSF53335">
    <property type="entry name" value="S-adenosyl-L-methionine-dependent methyltransferases"/>
    <property type="match status" value="1"/>
</dbReference>
<evidence type="ECO:0000313" key="3">
    <source>
        <dbReference type="EMBL" id="SMY09322.1"/>
    </source>
</evidence>
<evidence type="ECO:0000256" key="1">
    <source>
        <dbReference type="SAM" id="Coils"/>
    </source>
</evidence>
<dbReference type="Gene3D" id="3.40.50.150">
    <property type="entry name" value="Vaccinia Virus protein VP39"/>
    <property type="match status" value="1"/>
</dbReference>
<evidence type="ECO:0000256" key="2">
    <source>
        <dbReference type="SAM" id="MobiDB-lite"/>
    </source>
</evidence>
<dbReference type="InterPro" id="IPR029063">
    <property type="entry name" value="SAM-dependent_MTases_sf"/>
</dbReference>
<gene>
    <name evidence="3" type="primary">smc_5</name>
    <name evidence="3" type="ORF">LOM8899_03487</name>
</gene>
<dbReference type="Proteomes" id="UP000201613">
    <property type="component" value="Unassembled WGS sequence"/>
</dbReference>
<accession>A0A238LI84</accession>
<proteinExistence type="predicted"/>
<keyword evidence="4" id="KW-1185">Reference proteome</keyword>
<protein>
    <submittedName>
        <fullName evidence="3">Chromosome partition protein Smc</fullName>
    </submittedName>
</protein>
<keyword evidence="1" id="KW-0175">Coiled coil</keyword>
<dbReference type="RefSeq" id="WP_168770589.1">
    <property type="nucleotide sequence ID" value="NZ_FXZK01000008.1"/>
</dbReference>
<dbReference type="EMBL" id="FXZK01000008">
    <property type="protein sequence ID" value="SMY09322.1"/>
    <property type="molecule type" value="Genomic_DNA"/>
</dbReference>
<evidence type="ECO:0000313" key="4">
    <source>
        <dbReference type="Proteomes" id="UP000201613"/>
    </source>
</evidence>